<keyword evidence="5 7" id="KW-0689">Ribosomal protein</keyword>
<dbReference type="FunFam" id="3.30.1550.10:FF:000005">
    <property type="entry name" value="50S ribosomal protein L11"/>
    <property type="match status" value="1"/>
</dbReference>
<dbReference type="SUPFAM" id="SSF46906">
    <property type="entry name" value="Ribosomal protein L11, C-terminal domain"/>
    <property type="match status" value="1"/>
</dbReference>
<comment type="PTM">
    <text evidence="7 9">One or more lysine residues are methylated.</text>
</comment>
<evidence type="ECO:0000256" key="4">
    <source>
        <dbReference type="ARBA" id="ARBA00022884"/>
    </source>
</evidence>
<name>A0A0G3I5D6_LIBAF</name>
<evidence type="ECO:0000256" key="5">
    <source>
        <dbReference type="ARBA" id="ARBA00022980"/>
    </source>
</evidence>
<keyword evidence="3 7" id="KW-0699">rRNA-binding</keyword>
<organism evidence="12 13">
    <name type="scientific">Candidatus Liberibacter africanus PTSAPSY</name>
    <dbReference type="NCBI Taxonomy" id="1277257"/>
    <lineage>
        <taxon>Bacteria</taxon>
        <taxon>Pseudomonadati</taxon>
        <taxon>Pseudomonadota</taxon>
        <taxon>Alphaproteobacteria</taxon>
        <taxon>Hyphomicrobiales</taxon>
        <taxon>Rhizobiaceae</taxon>
        <taxon>Liberibacter</taxon>
    </lineage>
</organism>
<feature type="domain" description="Large ribosomal subunit protein uL11 C-terminal" evidence="10">
    <location>
        <begin position="73"/>
        <end position="140"/>
    </location>
</feature>
<dbReference type="PANTHER" id="PTHR11661">
    <property type="entry name" value="60S RIBOSOMAL PROTEIN L12"/>
    <property type="match status" value="1"/>
</dbReference>
<feature type="domain" description="Large ribosomal subunit protein uL11 N-terminal" evidence="11">
    <location>
        <begin position="9"/>
        <end position="67"/>
    </location>
</feature>
<dbReference type="PANTHER" id="PTHR11661:SF1">
    <property type="entry name" value="LARGE RIBOSOMAL SUBUNIT PROTEIN UL11M"/>
    <property type="match status" value="1"/>
</dbReference>
<protein>
    <recommendedName>
        <fullName evidence="7">Large ribosomal subunit protein uL11</fullName>
    </recommendedName>
</protein>
<evidence type="ECO:0000259" key="10">
    <source>
        <dbReference type="Pfam" id="PF00298"/>
    </source>
</evidence>
<dbReference type="Pfam" id="PF00298">
    <property type="entry name" value="Ribosomal_L11"/>
    <property type="match status" value="1"/>
</dbReference>
<dbReference type="Proteomes" id="UP000035503">
    <property type="component" value="Chromosome"/>
</dbReference>
<gene>
    <name evidence="7" type="primary">rplK</name>
    <name evidence="12" type="ORF">G293_04130</name>
</gene>
<dbReference type="GO" id="GO:0022625">
    <property type="term" value="C:cytosolic large ribosomal subunit"/>
    <property type="evidence" value="ECO:0007669"/>
    <property type="project" value="TreeGrafter"/>
</dbReference>
<dbReference type="STRING" id="1277257.G293_04130"/>
<dbReference type="EMBL" id="CP004021">
    <property type="protein sequence ID" value="AKK20450.1"/>
    <property type="molecule type" value="Genomic_DNA"/>
</dbReference>
<comment type="subunit">
    <text evidence="7">Part of the ribosomal stalk of the 50S ribosomal subunit. Interacts with L10 and the large rRNA to form the base of the stalk. L10 forms an elongated spine to which L12 dimers bind in a sequential fashion forming a multimeric L10(L12)X complex.</text>
</comment>
<evidence type="ECO:0000256" key="7">
    <source>
        <dbReference type="HAMAP-Rule" id="MF_00736"/>
    </source>
</evidence>
<dbReference type="InterPro" id="IPR036796">
    <property type="entry name" value="Ribosomal_uL11_N_sf"/>
</dbReference>
<evidence type="ECO:0000313" key="13">
    <source>
        <dbReference type="Proteomes" id="UP000035503"/>
    </source>
</evidence>
<comment type="function">
    <text evidence="7 9">Forms part of the ribosomal stalk which helps the ribosome interact with GTP-bound translation factors.</text>
</comment>
<evidence type="ECO:0000256" key="8">
    <source>
        <dbReference type="RuleBase" id="RU003978"/>
    </source>
</evidence>
<dbReference type="CDD" id="cd00349">
    <property type="entry name" value="Ribosomal_L11"/>
    <property type="match status" value="1"/>
</dbReference>
<evidence type="ECO:0000256" key="3">
    <source>
        <dbReference type="ARBA" id="ARBA00022730"/>
    </source>
</evidence>
<dbReference type="SUPFAM" id="SSF54747">
    <property type="entry name" value="Ribosomal L11/L12e N-terminal domain"/>
    <property type="match status" value="1"/>
</dbReference>
<keyword evidence="2 7" id="KW-0488">Methylation</keyword>
<dbReference type="HAMAP" id="MF_00736">
    <property type="entry name" value="Ribosomal_uL11"/>
    <property type="match status" value="1"/>
</dbReference>
<dbReference type="SMART" id="SM00649">
    <property type="entry name" value="RL11"/>
    <property type="match status" value="1"/>
</dbReference>
<dbReference type="InterPro" id="IPR020784">
    <property type="entry name" value="Ribosomal_uL11_N"/>
</dbReference>
<dbReference type="GO" id="GO:0003735">
    <property type="term" value="F:structural constituent of ribosome"/>
    <property type="evidence" value="ECO:0007669"/>
    <property type="project" value="InterPro"/>
</dbReference>
<keyword evidence="13" id="KW-1185">Reference proteome</keyword>
<evidence type="ECO:0000259" key="11">
    <source>
        <dbReference type="Pfam" id="PF03946"/>
    </source>
</evidence>
<dbReference type="OrthoDB" id="9802408at2"/>
<dbReference type="RefSeq" id="WP_047264426.1">
    <property type="nucleotide sequence ID" value="NZ_CP004021.1"/>
</dbReference>
<dbReference type="Pfam" id="PF03946">
    <property type="entry name" value="Ribosomal_L11_N"/>
    <property type="match status" value="1"/>
</dbReference>
<dbReference type="GO" id="GO:0006412">
    <property type="term" value="P:translation"/>
    <property type="evidence" value="ECO:0007669"/>
    <property type="project" value="UniProtKB-UniRule"/>
</dbReference>
<reference evidence="12 13" key="1">
    <citation type="journal article" date="2015" name="Genome Announc.">
        <title>Complete Genome Sequence of 'Candidatus Liberibacter africanus,' a Bacterium Associated with Citrus Huanglongbing.</title>
        <authorList>
            <person name="Lin H."/>
            <person name="Pietersen G."/>
            <person name="Han C."/>
            <person name="Read D.A."/>
            <person name="Lou B."/>
            <person name="Gupta G."/>
            <person name="Civerolo E.L."/>
        </authorList>
    </citation>
    <scope>NUCLEOTIDE SEQUENCE [LARGE SCALE GENOMIC DNA]</scope>
    <source>
        <strain evidence="12 13">PTSAPSY</strain>
    </source>
</reference>
<dbReference type="Gene3D" id="3.30.1550.10">
    <property type="entry name" value="Ribosomal protein L11/L12, N-terminal domain"/>
    <property type="match status" value="1"/>
</dbReference>
<dbReference type="InterPro" id="IPR006519">
    <property type="entry name" value="Ribosomal_uL11_bac-typ"/>
</dbReference>
<dbReference type="Gene3D" id="1.10.10.250">
    <property type="entry name" value="Ribosomal protein L11, C-terminal domain"/>
    <property type="match status" value="1"/>
</dbReference>
<accession>A0A0G3I5D6</accession>
<dbReference type="KEGG" id="lau:G293_04130"/>
<dbReference type="InterPro" id="IPR036769">
    <property type="entry name" value="Ribosomal_uL11_C_sf"/>
</dbReference>
<dbReference type="InterPro" id="IPR000911">
    <property type="entry name" value="Ribosomal_uL11"/>
</dbReference>
<evidence type="ECO:0000256" key="1">
    <source>
        <dbReference type="ARBA" id="ARBA00010537"/>
    </source>
</evidence>
<dbReference type="GO" id="GO:0070180">
    <property type="term" value="F:large ribosomal subunit rRNA binding"/>
    <property type="evidence" value="ECO:0007669"/>
    <property type="project" value="UniProtKB-UniRule"/>
</dbReference>
<dbReference type="NCBIfam" id="TIGR01632">
    <property type="entry name" value="L11_bact"/>
    <property type="match status" value="1"/>
</dbReference>
<evidence type="ECO:0000256" key="9">
    <source>
        <dbReference type="RuleBase" id="RU003979"/>
    </source>
</evidence>
<evidence type="ECO:0000256" key="2">
    <source>
        <dbReference type="ARBA" id="ARBA00022481"/>
    </source>
</evidence>
<proteinExistence type="inferred from homology"/>
<keyword evidence="6 7" id="KW-0687">Ribonucleoprotein</keyword>
<dbReference type="AlphaFoldDB" id="A0A0G3I5D6"/>
<dbReference type="InterPro" id="IPR020783">
    <property type="entry name" value="Ribosomal_uL11_C"/>
</dbReference>
<evidence type="ECO:0000256" key="6">
    <source>
        <dbReference type="ARBA" id="ARBA00023274"/>
    </source>
</evidence>
<comment type="similarity">
    <text evidence="1 7 8">Belongs to the universal ribosomal protein uL11 family.</text>
</comment>
<keyword evidence="4 7" id="KW-0694">RNA-binding</keyword>
<sequence>MAKVVFRKVKLQIESGSAKPSPPVGPVIGQTGISIMAFCKAFNAATQDMEKGIPIPTTVTCYKDKSFDFTMSQPPVSFFLKKEAGVKSGSKLPGKESCGSISREKVKKIAELKMQDMGAISIEGAVSMVEGSAFSMGMSVVD</sequence>
<evidence type="ECO:0000313" key="12">
    <source>
        <dbReference type="EMBL" id="AKK20450.1"/>
    </source>
</evidence>
<dbReference type="PATRIC" id="fig|1277257.4.peg.888"/>